<feature type="transmembrane region" description="Helical" evidence="1">
    <location>
        <begin position="233"/>
        <end position="250"/>
    </location>
</feature>
<feature type="transmembrane region" description="Helical" evidence="1">
    <location>
        <begin position="283"/>
        <end position="300"/>
    </location>
</feature>
<keyword evidence="1" id="KW-0472">Membrane</keyword>
<feature type="transmembrane region" description="Helical" evidence="1">
    <location>
        <begin position="259"/>
        <end position="277"/>
    </location>
</feature>
<keyword evidence="1" id="KW-1133">Transmembrane helix</keyword>
<name>A0A1F4TI35_UNCSA</name>
<proteinExistence type="predicted"/>
<feature type="transmembrane region" description="Helical" evidence="1">
    <location>
        <begin position="56"/>
        <end position="78"/>
    </location>
</feature>
<sequence length="469" mass="53052">MLIIGLPAIYGSIWLSLILGNEKAQFSWPEKGALSIGLGLGLIILTMFSLDLLHQALTFSSIIFGLSLVSFPALIYLIKQKNYCFSLKEFLPPWPKLANYEWLIIFLISLKSTFVLFSALVKPVVDCDAFQFYAIVAKGIFFDHSFSLPHLQQYIGDKPLLPFLAQGWTFLAQNSTNDSYLKLIPAVMFICLIIVFYAVARRLAAMPIALLFAWMLSTLPFFVYHATTAYADLAISFFYVIGTFYLCLLIREISAKKSAVSFAYILLSAIFLGLTVWAKRAGLVLAGIDLFILLAVVIHYREILVKQDYWRLATGLLVFLLIVLPWLMLGQLGTLTQITKSMITAPAIVQGSTAINPDNGRFLAMISIFGRKLFLYNDWQLAWAGLIIVFAFFWRQILKPPYSFILLIIIIDLLSLFVQFGSGETFRWLLDGTLLDRLLLNQVPIVLFYCLLVIFDSKDSWAENKNRVV</sequence>
<dbReference type="AlphaFoldDB" id="A0A1F4TI35"/>
<dbReference type="Proteomes" id="UP000178951">
    <property type="component" value="Unassembled WGS sequence"/>
</dbReference>
<feature type="transmembrane region" description="Helical" evidence="1">
    <location>
        <begin position="207"/>
        <end position="227"/>
    </location>
</feature>
<evidence type="ECO:0008006" key="4">
    <source>
        <dbReference type="Google" id="ProtNLM"/>
    </source>
</evidence>
<organism evidence="2 3">
    <name type="scientific">candidate division WOR-1 bacterium RIFOXYB2_FULL_48_7</name>
    <dbReference type="NCBI Taxonomy" id="1802583"/>
    <lineage>
        <taxon>Bacteria</taxon>
        <taxon>Bacillati</taxon>
        <taxon>Saganbacteria</taxon>
    </lineage>
</organism>
<feature type="transmembrane region" description="Helical" evidence="1">
    <location>
        <begin position="401"/>
        <end position="418"/>
    </location>
</feature>
<feature type="transmembrane region" description="Helical" evidence="1">
    <location>
        <begin position="373"/>
        <end position="394"/>
    </location>
</feature>
<feature type="transmembrane region" description="Helical" evidence="1">
    <location>
        <begin position="438"/>
        <end position="455"/>
    </location>
</feature>
<dbReference type="STRING" id="1802583.A2311_05290"/>
<keyword evidence="1" id="KW-0812">Transmembrane</keyword>
<feature type="transmembrane region" description="Helical" evidence="1">
    <location>
        <begin position="99"/>
        <end position="121"/>
    </location>
</feature>
<feature type="transmembrane region" description="Helical" evidence="1">
    <location>
        <begin position="312"/>
        <end position="332"/>
    </location>
</feature>
<comment type="caution">
    <text evidence="2">The sequence shown here is derived from an EMBL/GenBank/DDBJ whole genome shotgun (WGS) entry which is preliminary data.</text>
</comment>
<protein>
    <recommendedName>
        <fullName evidence="4">Glycosyltransferase RgtA/B/C/D-like domain-containing protein</fullName>
    </recommendedName>
</protein>
<feature type="transmembrane region" description="Helical" evidence="1">
    <location>
        <begin position="180"/>
        <end position="200"/>
    </location>
</feature>
<evidence type="ECO:0000256" key="1">
    <source>
        <dbReference type="SAM" id="Phobius"/>
    </source>
</evidence>
<reference evidence="2 3" key="1">
    <citation type="journal article" date="2016" name="Nat. Commun.">
        <title>Thousands of microbial genomes shed light on interconnected biogeochemical processes in an aquifer system.</title>
        <authorList>
            <person name="Anantharaman K."/>
            <person name="Brown C.T."/>
            <person name="Hug L.A."/>
            <person name="Sharon I."/>
            <person name="Castelle C.J."/>
            <person name="Probst A.J."/>
            <person name="Thomas B.C."/>
            <person name="Singh A."/>
            <person name="Wilkins M.J."/>
            <person name="Karaoz U."/>
            <person name="Brodie E.L."/>
            <person name="Williams K.H."/>
            <person name="Hubbard S.S."/>
            <person name="Banfield J.F."/>
        </authorList>
    </citation>
    <scope>NUCLEOTIDE SEQUENCE [LARGE SCALE GENOMIC DNA]</scope>
</reference>
<evidence type="ECO:0000313" key="3">
    <source>
        <dbReference type="Proteomes" id="UP000178951"/>
    </source>
</evidence>
<accession>A0A1F4TI35</accession>
<dbReference type="EMBL" id="MEUF01000082">
    <property type="protein sequence ID" value="OGC32356.1"/>
    <property type="molecule type" value="Genomic_DNA"/>
</dbReference>
<evidence type="ECO:0000313" key="2">
    <source>
        <dbReference type="EMBL" id="OGC32356.1"/>
    </source>
</evidence>
<feature type="transmembrane region" description="Helical" evidence="1">
    <location>
        <begin position="32"/>
        <end position="50"/>
    </location>
</feature>
<gene>
    <name evidence="2" type="ORF">A2311_05290</name>
</gene>